<name>A0AAV8DP36_9POAL</name>
<keyword evidence="3" id="KW-0677">Repeat</keyword>
<comment type="caution">
    <text evidence="5">The sequence shown here is derived from an EMBL/GenBank/DDBJ whole genome shotgun (WGS) entry which is preliminary data.</text>
</comment>
<keyword evidence="6" id="KW-1185">Reference proteome</keyword>
<dbReference type="EMBL" id="JAMFTS010000003">
    <property type="protein sequence ID" value="KAJ4771005.1"/>
    <property type="molecule type" value="Genomic_DNA"/>
</dbReference>
<dbReference type="Gene3D" id="2.130.10.10">
    <property type="entry name" value="YVTN repeat-like/Quinoprotein amine dehydrogenase"/>
    <property type="match status" value="1"/>
</dbReference>
<comment type="subcellular location">
    <subcellularLocation>
        <location evidence="1">Nucleus</location>
    </subcellularLocation>
</comment>
<dbReference type="InterPro" id="IPR036322">
    <property type="entry name" value="WD40_repeat_dom_sf"/>
</dbReference>
<sequence length="358" mass="38875">MADSGDRRRFIYNLHEQSKPVGAVRWLPSVSPFLRLAAMSVLSPPAIEIHSFSSQSPNPNPDLNLVSSYPLPSSATSLTSFKSHNYTLIAASTSTGSLHIFSVNPYDGKIESQIISISDKDSFHCGPIQSIDVETSSTGECATAGEDGRVNLVLVGEDKVENFRVCESDGLVAYTAVKWGSPVEFVTGGVGPGLQWWDKRRPGGPVAQFKGVWGRGTVTGMIHSIDIHPSRKHTCVVGGSSGAVYAWDLRWQQQAITLAGTGLEAKSQPFSESEVWEVKYDAFTPQVSSTKVLPVMMCSEDGFLAVLQQDERPVQLLEEPCAINSFDIDPQNPSDVIVALEWESVGILSRGREETEMA</sequence>
<keyword evidence="2" id="KW-0853">WD repeat</keyword>
<dbReference type="GO" id="GO:0031080">
    <property type="term" value="C:nuclear pore outer ring"/>
    <property type="evidence" value="ECO:0007669"/>
    <property type="project" value="TreeGrafter"/>
</dbReference>
<accession>A0AAV8DP36</accession>
<evidence type="ECO:0000256" key="1">
    <source>
        <dbReference type="ARBA" id="ARBA00004123"/>
    </source>
</evidence>
<evidence type="ECO:0000313" key="5">
    <source>
        <dbReference type="EMBL" id="KAJ4771005.1"/>
    </source>
</evidence>
<evidence type="ECO:0000256" key="3">
    <source>
        <dbReference type="ARBA" id="ARBA00022737"/>
    </source>
</evidence>
<keyword evidence="4" id="KW-0539">Nucleus</keyword>
<dbReference type="SUPFAM" id="SSF50978">
    <property type="entry name" value="WD40 repeat-like"/>
    <property type="match status" value="1"/>
</dbReference>
<dbReference type="Proteomes" id="UP001140206">
    <property type="component" value="Chromosome 3"/>
</dbReference>
<dbReference type="PANTHER" id="PTHR22652:SF0">
    <property type="entry name" value="NUCLEOPORIN NUP43"/>
    <property type="match status" value="1"/>
</dbReference>
<organism evidence="5 6">
    <name type="scientific">Rhynchospora pubera</name>
    <dbReference type="NCBI Taxonomy" id="906938"/>
    <lineage>
        <taxon>Eukaryota</taxon>
        <taxon>Viridiplantae</taxon>
        <taxon>Streptophyta</taxon>
        <taxon>Embryophyta</taxon>
        <taxon>Tracheophyta</taxon>
        <taxon>Spermatophyta</taxon>
        <taxon>Magnoliopsida</taxon>
        <taxon>Liliopsida</taxon>
        <taxon>Poales</taxon>
        <taxon>Cyperaceae</taxon>
        <taxon>Cyperoideae</taxon>
        <taxon>Rhynchosporeae</taxon>
        <taxon>Rhynchospora</taxon>
    </lineage>
</organism>
<reference evidence="5" key="1">
    <citation type="submission" date="2022-08" db="EMBL/GenBank/DDBJ databases">
        <authorList>
            <person name="Marques A."/>
        </authorList>
    </citation>
    <scope>NUCLEOTIDE SEQUENCE</scope>
    <source>
        <strain evidence="5">RhyPub2mFocal</strain>
        <tissue evidence="5">Leaves</tissue>
    </source>
</reference>
<evidence type="ECO:0000256" key="4">
    <source>
        <dbReference type="ARBA" id="ARBA00023242"/>
    </source>
</evidence>
<dbReference type="InterPro" id="IPR015943">
    <property type="entry name" value="WD40/YVTN_repeat-like_dom_sf"/>
</dbReference>
<dbReference type="AlphaFoldDB" id="A0AAV8DP36"/>
<evidence type="ECO:0000256" key="2">
    <source>
        <dbReference type="ARBA" id="ARBA00022574"/>
    </source>
</evidence>
<dbReference type="PANTHER" id="PTHR22652">
    <property type="entry name" value="NUCLEOPORIN NUP43"/>
    <property type="match status" value="1"/>
</dbReference>
<protein>
    <submittedName>
        <fullName evidence="5">Nucleoporin Nup43</fullName>
    </submittedName>
</protein>
<gene>
    <name evidence="5" type="ORF">LUZ62_055262</name>
</gene>
<proteinExistence type="predicted"/>
<evidence type="ECO:0000313" key="6">
    <source>
        <dbReference type="Proteomes" id="UP001140206"/>
    </source>
</evidence>